<name>A0A8J5ZBU2_9ROSI</name>
<comment type="caution">
    <text evidence="3">The sequence shown here is derived from an EMBL/GenBank/DDBJ whole genome shotgun (WGS) entry which is preliminary data.</text>
</comment>
<feature type="transmembrane region" description="Helical" evidence="1">
    <location>
        <begin position="2259"/>
        <end position="2275"/>
    </location>
</feature>
<dbReference type="InterPro" id="IPR025315">
    <property type="entry name" value="DUF4220"/>
</dbReference>
<feature type="transmembrane region" description="Helical" evidence="1">
    <location>
        <begin position="1665"/>
        <end position="1685"/>
    </location>
</feature>
<feature type="transmembrane region" description="Helical" evidence="1">
    <location>
        <begin position="2418"/>
        <end position="2434"/>
    </location>
</feature>
<accession>A0A8J5ZBU2</accession>
<feature type="transmembrane region" description="Helical" evidence="1">
    <location>
        <begin position="2295"/>
        <end position="2314"/>
    </location>
</feature>
<feature type="transmembrane region" description="Helical" evidence="1">
    <location>
        <begin position="931"/>
        <end position="949"/>
    </location>
</feature>
<keyword evidence="1" id="KW-0812">Transmembrane</keyword>
<feature type="domain" description="DUF4220" evidence="2">
    <location>
        <begin position="2334"/>
        <end position="2673"/>
    </location>
</feature>
<feature type="transmembrane region" description="Helical" evidence="1">
    <location>
        <begin position="1697"/>
        <end position="1714"/>
    </location>
</feature>
<evidence type="ECO:0000313" key="3">
    <source>
        <dbReference type="EMBL" id="KAG8497792.1"/>
    </source>
</evidence>
<keyword evidence="1" id="KW-0472">Membrane</keyword>
<gene>
    <name evidence="3" type="ORF">CXB51_006742</name>
</gene>
<reference evidence="3 4" key="1">
    <citation type="journal article" date="2021" name="bioRxiv">
        <title>The Gossypium anomalum genome as a resource for cotton improvement and evolutionary analysis of hybrid incompatibility.</title>
        <authorList>
            <person name="Grover C.E."/>
            <person name="Yuan D."/>
            <person name="Arick M.A."/>
            <person name="Miller E.R."/>
            <person name="Hu G."/>
            <person name="Peterson D.G."/>
            <person name="Wendel J.F."/>
            <person name="Udall J.A."/>
        </authorList>
    </citation>
    <scope>NUCLEOTIDE SEQUENCE [LARGE SCALE GENOMIC DNA]</scope>
    <source>
        <strain evidence="3">JFW-Udall</strain>
        <tissue evidence="3">Leaf</tissue>
    </source>
</reference>
<sequence>MVMLSLILQFLLVYFGRKRKKYTGNWVPVIAIIAWLIYLSADWMATLVLSTLLRGSYELKEGLIVFWTPFLLWHLGSPYNITAYSLEDNELWLRHFLGMFFQIGEAIYIYVKFQSNTALNAMAIPLFIGGVLKYLERIWALRCANPKQLMKYFYSAPKTENLSSSDSVRSEMREMIRTGLFDPSKKRDFIGNSMITSEVRFLREVDSACDVFKPLFTDLPFQISKEFHDEMVYLNPGTRTAAEAFNFVKIELEFLYDLLYTKNPIQHRHHIVSLALRCFCFFSLLSVLIAFSVLYPENEDSTVDVVVTYMLLLGAVWLESYSFYMHIRSKWTILRYDVREDKMRKLYHRLVQNRLQVIKSKEGIRKMAQHDLLEYCVKAKASQFAQILKLIDPGDLLQKFWYTKWKEVDIQLKKFIYNHLNEKRSKFEKGRFKLECLEKILAERGDNVLQEKGFDLDDKDEYWKLKTTDFPRQIFVWHIATSLVYYNDLSKHRRSTLFNPACEISKSLSDYMMYLVLVRPTMLPKGFSDIVNKETYQQTKRISPKKNMKVSMEDFSEALLSFEFNKFSEIGALWDGIKFARQLQSLVREERWDHEEKWKMISEVWMEMMVYGASRCTWEEHAQQLRHGGELLTHVALIMAHLGLTTQVQRLEKSAHQASKYLSDYMKYLVLIRPTMLPKGFSDKVNDETYSQTKRIVIQPKTKQTGMKGHCTLTLWFLQVFSEFGAFWDGIKFEGQIQMLIRKLTLAFNSTMAFKGGFETLLNKKVCKALDTWNSRYGVDVAITLLFVEVKDSVLKRVFSEIVKKFWSKWELRSMVMLSLILQFLLVYFGRKRKKYTGNWVPVIAIIAWLIYLSADWMATLVLSTLLRGSYELKEGLIVFWTPFLLWHLGSPNNITAYSLEDNELWLRHFLGMFFQIGEAIYIYVKFQSNTALNAMAIPLFIGGVLKYLERIWALRCANPKQLMKNFYSAPKTENLSSSDSVRSEMREMIRTGLFDPSKKRDFIGNSMITSEVRFLREVDSACDVFKPLFTDLPFQISKEFHDQMVYLNPSTRTAAEAFNFVKIELEFLYDLLYTKNPIQHRHHIVSLALRCFCFFSLLSVLIAFSVLYPENEDSTVDVAVTYMLLLGAVWLESNSFYTHIRSKWTILRHAVREDKMRKLYHRLVRNRLHLMKSKNGIKKIAQHDLLEYFVKANASRFAQILKFIDPGDLLQKFWYTKWKEVDIELKKFIYNHLNEKRSKFEKGRFKLECLEKILTERGDNVLQEKGFDLDDKDEYWKLKTTDFPRQIFVWHIATSLVYYNDLSKHRRSTLFNPACEISKSLSDYMMYLVLVRPTMLPKGFSDIVNKETYQQTKRISPKKNMKVSMEEFSEALLSFEFNKFSEIGALWDGIKFAKQLQILVREERWDHEEKWKMISEVWMEMMVYGASRCTWVEHAQQLRHGGELLTHLGLIMAHLGLTTQVQRLEESADQENLPEMKMKGERAVDLGKNVGRNLEQGRRKQAILGKNFTRVTAMKVFVETLGSLYSHSVVPTSFSEFGAFWDGIKFGGQIQMLSRSGKQQWSMLFAIAVSLLYVEIKGTVLRRVFSQIVNNFWNEWELRLMVLLSLVLQFFLIHFGKRRKKYTGARVPLIAICAWIIYLSADWMATLVLSTLLRGSVGLEKGLVVFWTPFLLWHLGGPYNITAYSLEDNELWLRHFLGMFFQIGEAIYISVRFQSDTELNAMAVPLFIAGVLKYFERIWALRCASPKQLMKSFYVPLSSKSPSDSSSDGDEKKTMIRTGLYDLSRRKRFIEDPTITEEVKFLRQVHSAFEVLKPLFTDLPFQISEKFHEELVYLNRCTMNAAEAFNFVKIELEFLYDLLFTKNPLHHQHYICNLALRFICFYSAFSVLIAFSALYYKFQDHTVDFVVTYVLLFSAVFLESSSFHMYIRSKWTLMWHANHKNKLKRLYLWFAEKKLRSIKSNKGIRRMAQHDLLGYYLKANTSQITRALKFIDFINLLQRYWYSEWKDVDIELKEFIYEHLKNMRTELSNEQFNPKHLEKMLGEKGDAILERKGLDPIVNEDWKMESTDFPRRIFIWHIATSIVYHDDLSKHRKYSCGSICKIGKSLSDYMMYLILVRPTMLPKGFSDRVNDDTYNQTQRILLQPKSKQTAMMEFIETLWLLSSDVMNTQLPELEFGALWEGVKFAQKLQCLITERWDHEEKWKMISDVWMEMMVYGASRCTWEQHAQQLRHGSELLTHVALIMAHLGLSTQSRSGKQQWSMLFAIAVSLLYVEIKGTVLRRVFSQIVNDFWNEWEIRLMVLLSLVLQFFLIHFGKRRKKYTGARVPLIAICAWIIYLSADWMATLVLSTLLRGSVGLEKGLVVFWTPFLLWHLGGPYNITAYSLEDNELWLRHFLGMFFQIGEAIYISVRFQSDTELNAMAIPLFIAGVLKYFERIWALRCASPKQLMKSFYEPLGSKNLSDSSSDGDEKKAMIRTGLYDLSRKKRFIEDPNITEEVKFLRQVHSSFEVLKPLFTDLPFQISKELHHELVYLNRCTTNAAEAFNFVKIELEFLYDLLFTKNPLHHQHYICNLALRFICFYSVFSVLIAFSALYYKFQDHTVDFVVTYVLLFSAVFLESSSFHMYIRSKWTLMWHANHKNKLKRLYLWFSEKKLRSFKSKKGLRRMAQHDLLGYYLKARTSQITRALKSIDFINLLQRYWYSEWKDVDIELKEFIYEHLKNMRTELSNEQFNPKHLEKMLGEKGDAILERKGLDVNEDWKMESTDFPRRIFIWHITTSIVYYGDLSKHRKYSCGSKCKIGKSLSDYMMYLVLVRPTMLPKGFSDRVNDDTYNQTQRILLQPKSKQTAMMEFIEILWLSSPDVMNTKFPEIKFGALWEGVKFAKNLQDLMTDRWDHEEKWKMISDVWMEMMVYGASRCTWEQHAQQLRHGSELLTHVALIMAHLGLSTQVHKQENSTDDTNLI</sequence>
<feature type="transmembrane region" description="Helical" evidence="1">
    <location>
        <begin position="905"/>
        <end position="925"/>
    </location>
</feature>
<feature type="domain" description="DUF4220" evidence="2">
    <location>
        <begin position="35"/>
        <end position="375"/>
    </location>
</feature>
<feature type="domain" description="DUF4220" evidence="2">
    <location>
        <begin position="849"/>
        <end position="1189"/>
    </location>
</feature>
<dbReference type="EMBL" id="JAHUZN010000003">
    <property type="protein sequence ID" value="KAG8497792.1"/>
    <property type="molecule type" value="Genomic_DNA"/>
</dbReference>
<dbReference type="Pfam" id="PF04578">
    <property type="entry name" value="DUF594"/>
    <property type="match status" value="4"/>
</dbReference>
<keyword evidence="4" id="KW-1185">Reference proteome</keyword>
<feature type="transmembrane region" description="Helical" evidence="1">
    <location>
        <begin position="2395"/>
        <end position="2412"/>
    </location>
</feature>
<feature type="transmembrane region" description="Helical" evidence="1">
    <location>
        <begin position="843"/>
        <end position="867"/>
    </location>
</feature>
<feature type="transmembrane region" description="Helical" evidence="1">
    <location>
        <begin position="1088"/>
        <end position="1109"/>
    </location>
</feature>
<evidence type="ECO:0000259" key="2">
    <source>
        <dbReference type="Pfam" id="PF13968"/>
    </source>
</evidence>
<feature type="transmembrane region" description="Helical" evidence="1">
    <location>
        <begin position="1628"/>
        <end position="1653"/>
    </location>
</feature>
<organism evidence="3 4">
    <name type="scientific">Gossypium anomalum</name>
    <dbReference type="NCBI Taxonomy" id="47600"/>
    <lineage>
        <taxon>Eukaryota</taxon>
        <taxon>Viridiplantae</taxon>
        <taxon>Streptophyta</taxon>
        <taxon>Embryophyta</taxon>
        <taxon>Tracheophyta</taxon>
        <taxon>Spermatophyta</taxon>
        <taxon>Magnoliopsida</taxon>
        <taxon>eudicotyledons</taxon>
        <taxon>Gunneridae</taxon>
        <taxon>Pentapetalae</taxon>
        <taxon>rosids</taxon>
        <taxon>malvids</taxon>
        <taxon>Malvales</taxon>
        <taxon>Malvaceae</taxon>
        <taxon>Malvoideae</taxon>
        <taxon>Gossypium</taxon>
    </lineage>
</organism>
<feature type="transmembrane region" description="Helical" evidence="1">
    <location>
        <begin position="2363"/>
        <end position="2383"/>
    </location>
</feature>
<keyword evidence="1" id="KW-1133">Transmembrane helix</keyword>
<protein>
    <recommendedName>
        <fullName evidence="2">DUF4220 domain-containing protein</fullName>
    </recommendedName>
</protein>
<feature type="transmembrane region" description="Helical" evidence="1">
    <location>
        <begin position="1121"/>
        <end position="1141"/>
    </location>
</feature>
<evidence type="ECO:0000256" key="1">
    <source>
        <dbReference type="SAM" id="Phobius"/>
    </source>
</evidence>
<feature type="transmembrane region" description="Helical" evidence="1">
    <location>
        <begin position="1907"/>
        <end position="1928"/>
    </location>
</feature>
<dbReference type="OrthoDB" id="960130at2759"/>
<feature type="transmembrane region" description="Helical" evidence="1">
    <location>
        <begin position="2573"/>
        <end position="2593"/>
    </location>
</feature>
<feature type="domain" description="DUF4220" evidence="2">
    <location>
        <begin position="1636"/>
        <end position="1975"/>
    </location>
</feature>
<feature type="transmembrane region" description="Helical" evidence="1">
    <location>
        <begin position="1597"/>
        <end position="1616"/>
    </location>
</feature>
<feature type="transmembrane region" description="Helical" evidence="1">
    <location>
        <begin position="1875"/>
        <end position="1895"/>
    </location>
</feature>
<feature type="transmembrane region" description="Helical" evidence="1">
    <location>
        <begin position="307"/>
        <end position="327"/>
    </location>
</feature>
<feature type="transmembrane region" description="Helical" evidence="1">
    <location>
        <begin position="92"/>
        <end position="111"/>
    </location>
</feature>
<feature type="transmembrane region" description="Helical" evidence="1">
    <location>
        <begin position="2326"/>
        <end position="2351"/>
    </location>
</feature>
<dbReference type="InterPro" id="IPR007658">
    <property type="entry name" value="DUF594"/>
</dbReference>
<proteinExistence type="predicted"/>
<dbReference type="PANTHER" id="PTHR31325">
    <property type="entry name" value="OS01G0798800 PROTEIN-RELATED"/>
    <property type="match status" value="1"/>
</dbReference>
<feature type="transmembrane region" description="Helical" evidence="1">
    <location>
        <begin position="2605"/>
        <end position="2626"/>
    </location>
</feature>
<dbReference type="Proteomes" id="UP000701853">
    <property type="component" value="Chromosome 3"/>
</dbReference>
<feature type="transmembrane region" description="Helical" evidence="1">
    <location>
        <begin position="64"/>
        <end position="86"/>
    </location>
</feature>
<dbReference type="Pfam" id="PF13968">
    <property type="entry name" value="DUF4220"/>
    <property type="match status" value="4"/>
</dbReference>
<feature type="transmembrane region" description="Helical" evidence="1">
    <location>
        <begin position="1720"/>
        <end position="1736"/>
    </location>
</feature>
<evidence type="ECO:0000313" key="4">
    <source>
        <dbReference type="Proteomes" id="UP000701853"/>
    </source>
</evidence>
<feature type="transmembrane region" description="Helical" evidence="1">
    <location>
        <begin position="274"/>
        <end position="295"/>
    </location>
</feature>
<feature type="transmembrane region" description="Helical" evidence="1">
    <location>
        <begin position="1562"/>
        <end position="1577"/>
    </location>
</feature>
<feature type="transmembrane region" description="Helical" evidence="1">
    <location>
        <begin position="29"/>
        <end position="52"/>
    </location>
</feature>